<dbReference type="RefSeq" id="WP_388115621.1">
    <property type="nucleotide sequence ID" value="NZ_JBIAHM010000037.1"/>
</dbReference>
<accession>A0ABW6ML17</accession>
<proteinExistence type="predicted"/>
<sequence length="51" mass="6011">MEPPHTGYWRQYDTAWVADKTRWILSVDATERDTLTQQLAYCPNKLITVAR</sequence>
<reference evidence="1 2" key="1">
    <citation type="submission" date="2024-10" db="EMBL/GenBank/DDBJ databases">
        <title>The Natural Products Discovery Center: Release of the First 8490 Sequenced Strains for Exploring Actinobacteria Biosynthetic Diversity.</title>
        <authorList>
            <person name="Kalkreuter E."/>
            <person name="Kautsar S.A."/>
            <person name="Yang D."/>
            <person name="Bader C.D."/>
            <person name="Teijaro C.N."/>
            <person name="Fluegel L."/>
            <person name="Davis C.M."/>
            <person name="Simpson J.R."/>
            <person name="Lauterbach L."/>
            <person name="Steele A.D."/>
            <person name="Gui C."/>
            <person name="Meng S."/>
            <person name="Li G."/>
            <person name="Viehrig K."/>
            <person name="Ye F."/>
            <person name="Su P."/>
            <person name="Kiefer A.F."/>
            <person name="Nichols A."/>
            <person name="Cepeda A.J."/>
            <person name="Yan W."/>
            <person name="Fan B."/>
            <person name="Jiang Y."/>
            <person name="Adhikari A."/>
            <person name="Zheng C.-J."/>
            <person name="Schuster L."/>
            <person name="Cowan T.M."/>
            <person name="Smanski M.J."/>
            <person name="Chevrette M.G."/>
            <person name="De Carvalho L.P.S."/>
            <person name="Shen B."/>
        </authorList>
    </citation>
    <scope>NUCLEOTIDE SEQUENCE [LARGE SCALE GENOMIC DNA]</scope>
    <source>
        <strain evidence="1 2">NPDC006488</strain>
    </source>
</reference>
<name>A0ABW6ML17_9ACTN</name>
<dbReference type="EMBL" id="JBIAHM010000037">
    <property type="protein sequence ID" value="MFE9606825.1"/>
    <property type="molecule type" value="Genomic_DNA"/>
</dbReference>
<evidence type="ECO:0000313" key="1">
    <source>
        <dbReference type="EMBL" id="MFE9606825.1"/>
    </source>
</evidence>
<comment type="caution">
    <text evidence="1">The sequence shown here is derived from an EMBL/GenBank/DDBJ whole genome shotgun (WGS) entry which is preliminary data.</text>
</comment>
<organism evidence="1 2">
    <name type="scientific">Streptomyces hokutonensis</name>
    <dbReference type="NCBI Taxonomy" id="1306990"/>
    <lineage>
        <taxon>Bacteria</taxon>
        <taxon>Bacillati</taxon>
        <taxon>Actinomycetota</taxon>
        <taxon>Actinomycetes</taxon>
        <taxon>Kitasatosporales</taxon>
        <taxon>Streptomycetaceae</taxon>
        <taxon>Streptomyces</taxon>
    </lineage>
</organism>
<evidence type="ECO:0000313" key="2">
    <source>
        <dbReference type="Proteomes" id="UP001601303"/>
    </source>
</evidence>
<keyword evidence="2" id="KW-1185">Reference proteome</keyword>
<gene>
    <name evidence="1" type="ORF">ACFYNQ_50850</name>
</gene>
<dbReference type="Proteomes" id="UP001601303">
    <property type="component" value="Unassembled WGS sequence"/>
</dbReference>
<protein>
    <submittedName>
        <fullName evidence="1">Uncharacterized protein</fullName>
    </submittedName>
</protein>